<protein>
    <submittedName>
        <fullName evidence="6">LysR family transcriptional regulator</fullName>
    </submittedName>
</protein>
<feature type="domain" description="HTH lysR-type" evidence="5">
    <location>
        <begin position="1"/>
        <end position="58"/>
    </location>
</feature>
<dbReference type="Pfam" id="PF03466">
    <property type="entry name" value="LysR_substrate"/>
    <property type="match status" value="1"/>
</dbReference>
<dbReference type="GO" id="GO:0003700">
    <property type="term" value="F:DNA-binding transcription factor activity"/>
    <property type="evidence" value="ECO:0007669"/>
    <property type="project" value="InterPro"/>
</dbReference>
<dbReference type="AlphaFoldDB" id="A0A7G9RTS5"/>
<gene>
    <name evidence="6" type="ORF">H9K76_09500</name>
</gene>
<dbReference type="EMBL" id="CP060714">
    <property type="protein sequence ID" value="QNN59000.1"/>
    <property type="molecule type" value="Genomic_DNA"/>
</dbReference>
<dbReference type="Proteomes" id="UP000515811">
    <property type="component" value="Chromosome"/>
</dbReference>
<reference evidence="6 7" key="1">
    <citation type="submission" date="2020-08" db="EMBL/GenBank/DDBJ databases">
        <title>Genome sequence of Diaphorobacter ruginosibacter DSM 27467T.</title>
        <authorList>
            <person name="Hyun D.-W."/>
            <person name="Bae J.-W."/>
        </authorList>
    </citation>
    <scope>NUCLEOTIDE SEQUENCE [LARGE SCALE GENOMIC DNA]</scope>
    <source>
        <strain evidence="6 7">DSM 27467</strain>
    </source>
</reference>
<dbReference type="InterPro" id="IPR050950">
    <property type="entry name" value="HTH-type_LysR_regulators"/>
</dbReference>
<dbReference type="KEGG" id="drg:H9K76_09500"/>
<evidence type="ECO:0000256" key="1">
    <source>
        <dbReference type="ARBA" id="ARBA00009437"/>
    </source>
</evidence>
<sequence>MLIRSLRSFLALHRYGTVVAAAENVHLSQAAVSVQLKNIEEELGVKLFERTKRSIEFTPAGHQLVGLAEQIVTIYEEMKTIGSGQAAAGTFSLGVINSALSGMLPRFLRQITEQNPCLEIKIVAGLCRELLAQVDRGTLDAAIVIEPPQDFPTALSVHHLYSEPYALITARNQPCDGVMSTLRSDTPYIAFEPSSWTGQMIEAYRVRNGVLSRPSMELNSLSAISSVVAQGFGISIVPLIPGAAWHLDPHLRVVRLPDFLRPISLVARKTHHRHSITAALLSSFDRDFMDEPAPQAS</sequence>
<comment type="similarity">
    <text evidence="1">Belongs to the LysR transcriptional regulatory family.</text>
</comment>
<evidence type="ECO:0000256" key="2">
    <source>
        <dbReference type="ARBA" id="ARBA00023015"/>
    </source>
</evidence>
<dbReference type="PROSITE" id="PS50931">
    <property type="entry name" value="HTH_LYSR"/>
    <property type="match status" value="1"/>
</dbReference>
<dbReference type="SUPFAM" id="SSF53850">
    <property type="entry name" value="Periplasmic binding protein-like II"/>
    <property type="match status" value="1"/>
</dbReference>
<dbReference type="GO" id="GO:0005829">
    <property type="term" value="C:cytosol"/>
    <property type="evidence" value="ECO:0007669"/>
    <property type="project" value="TreeGrafter"/>
</dbReference>
<evidence type="ECO:0000256" key="4">
    <source>
        <dbReference type="ARBA" id="ARBA00023163"/>
    </source>
</evidence>
<evidence type="ECO:0000313" key="7">
    <source>
        <dbReference type="Proteomes" id="UP000515811"/>
    </source>
</evidence>
<evidence type="ECO:0000259" key="5">
    <source>
        <dbReference type="PROSITE" id="PS50931"/>
    </source>
</evidence>
<evidence type="ECO:0000256" key="3">
    <source>
        <dbReference type="ARBA" id="ARBA00023125"/>
    </source>
</evidence>
<name>A0A7G9RTS5_9BURK</name>
<dbReference type="InterPro" id="IPR036388">
    <property type="entry name" value="WH-like_DNA-bd_sf"/>
</dbReference>
<dbReference type="SUPFAM" id="SSF46785">
    <property type="entry name" value="Winged helix' DNA-binding domain"/>
    <property type="match status" value="1"/>
</dbReference>
<dbReference type="InterPro" id="IPR000847">
    <property type="entry name" value="LysR_HTH_N"/>
</dbReference>
<dbReference type="PANTHER" id="PTHR30419">
    <property type="entry name" value="HTH-TYPE TRANSCRIPTIONAL REGULATOR YBHD"/>
    <property type="match status" value="1"/>
</dbReference>
<dbReference type="FunFam" id="1.10.10.10:FF:000001">
    <property type="entry name" value="LysR family transcriptional regulator"/>
    <property type="match status" value="1"/>
</dbReference>
<dbReference type="InterPro" id="IPR036390">
    <property type="entry name" value="WH_DNA-bd_sf"/>
</dbReference>
<dbReference type="Gene3D" id="1.10.10.10">
    <property type="entry name" value="Winged helix-like DNA-binding domain superfamily/Winged helix DNA-binding domain"/>
    <property type="match status" value="1"/>
</dbReference>
<keyword evidence="4" id="KW-0804">Transcription</keyword>
<dbReference type="PRINTS" id="PR00039">
    <property type="entry name" value="HTHLYSR"/>
</dbReference>
<dbReference type="GO" id="GO:0003677">
    <property type="term" value="F:DNA binding"/>
    <property type="evidence" value="ECO:0007669"/>
    <property type="project" value="UniProtKB-KW"/>
</dbReference>
<proteinExistence type="inferred from homology"/>
<evidence type="ECO:0000313" key="6">
    <source>
        <dbReference type="EMBL" id="QNN59000.1"/>
    </source>
</evidence>
<accession>A0A7G9RTS5</accession>
<keyword evidence="7" id="KW-1185">Reference proteome</keyword>
<organism evidence="6 7">
    <name type="scientific">Diaphorobacter ruginosibacter</name>
    <dbReference type="NCBI Taxonomy" id="1715720"/>
    <lineage>
        <taxon>Bacteria</taxon>
        <taxon>Pseudomonadati</taxon>
        <taxon>Pseudomonadota</taxon>
        <taxon>Betaproteobacteria</taxon>
        <taxon>Burkholderiales</taxon>
        <taxon>Comamonadaceae</taxon>
        <taxon>Diaphorobacter</taxon>
    </lineage>
</organism>
<dbReference type="Gene3D" id="3.40.190.10">
    <property type="entry name" value="Periplasmic binding protein-like II"/>
    <property type="match status" value="2"/>
</dbReference>
<keyword evidence="2" id="KW-0805">Transcription regulation</keyword>
<dbReference type="RefSeq" id="WP_187599846.1">
    <property type="nucleotide sequence ID" value="NZ_CP060714.1"/>
</dbReference>
<keyword evidence="3" id="KW-0238">DNA-binding</keyword>
<dbReference type="Pfam" id="PF00126">
    <property type="entry name" value="HTH_1"/>
    <property type="match status" value="1"/>
</dbReference>
<dbReference type="InterPro" id="IPR005119">
    <property type="entry name" value="LysR_subst-bd"/>
</dbReference>